<feature type="compositionally biased region" description="Polar residues" evidence="12">
    <location>
        <begin position="148"/>
        <end position="164"/>
    </location>
</feature>
<evidence type="ECO:0000259" key="14">
    <source>
        <dbReference type="PROSITE" id="PS50106"/>
    </source>
</evidence>
<dbReference type="AlphaFoldDB" id="A0A9D3NKR9"/>
<dbReference type="FunFam" id="2.30.29.30:FF:000222">
    <property type="entry name" value="amyloid beta A4 precursor protein-binding family A member 3"/>
    <property type="match status" value="1"/>
</dbReference>
<feature type="compositionally biased region" description="Basic and acidic residues" evidence="12">
    <location>
        <begin position="467"/>
        <end position="485"/>
    </location>
</feature>
<evidence type="ECO:0000256" key="4">
    <source>
        <dbReference type="ARBA" id="ARBA00022553"/>
    </source>
</evidence>
<dbReference type="GO" id="GO:0001540">
    <property type="term" value="F:amyloid-beta binding"/>
    <property type="evidence" value="ECO:0007669"/>
    <property type="project" value="TreeGrafter"/>
</dbReference>
<keyword evidence="4" id="KW-0597">Phosphoprotein</keyword>
<feature type="compositionally biased region" description="Low complexity" evidence="12">
    <location>
        <begin position="127"/>
        <end position="139"/>
    </location>
</feature>
<proteinExistence type="predicted"/>
<evidence type="ECO:0000256" key="2">
    <source>
        <dbReference type="ARBA" id="ARBA00022448"/>
    </source>
</evidence>
<dbReference type="InterPro" id="IPR036034">
    <property type="entry name" value="PDZ_sf"/>
</dbReference>
<dbReference type="SUPFAM" id="SSF50729">
    <property type="entry name" value="PH domain-like"/>
    <property type="match status" value="1"/>
</dbReference>
<dbReference type="PANTHER" id="PTHR12345:SF14">
    <property type="entry name" value="AMYLOID-BETA A4 PRECURSOR PROTEIN-BINDING FAMILY A MEMBER 1"/>
    <property type="match status" value="1"/>
</dbReference>
<dbReference type="CDD" id="cd06793">
    <property type="entry name" value="PDZ2_APBA1_3-like"/>
    <property type="match status" value="1"/>
</dbReference>
<dbReference type="SMART" id="SM00228">
    <property type="entry name" value="PDZ"/>
    <property type="match status" value="2"/>
</dbReference>
<evidence type="ECO:0000313" key="15">
    <source>
        <dbReference type="EMBL" id="KAG7322993.1"/>
    </source>
</evidence>
<dbReference type="OrthoDB" id="5987010at2759"/>
<dbReference type="InterPro" id="IPR001478">
    <property type="entry name" value="PDZ"/>
</dbReference>
<keyword evidence="5" id="KW-0677">Repeat</keyword>
<comment type="caution">
    <text evidence="15">The sequence shown here is derived from an EMBL/GenBank/DDBJ whole genome shotgun (WGS) entry which is preliminary data.</text>
</comment>
<evidence type="ECO:0000256" key="7">
    <source>
        <dbReference type="ARBA" id="ARBA00058713"/>
    </source>
</evidence>
<dbReference type="CDD" id="cd06720">
    <property type="entry name" value="PDZ1_APBA1_3-like"/>
    <property type="match status" value="1"/>
</dbReference>
<protein>
    <recommendedName>
        <fullName evidence="8">Amyloid-beta A4 precursor protein-binding family A member 3</fullName>
    </recommendedName>
    <alternativeName>
        <fullName evidence="10">Adapter protein X11gamma</fullName>
    </alternativeName>
    <alternativeName>
        <fullName evidence="9">Neuron-specific X11L2 protein</fullName>
    </alternativeName>
    <alternativeName>
        <fullName evidence="11">Neuronal Munc18-1-interacting protein 3</fullName>
    </alternativeName>
</protein>
<feature type="compositionally biased region" description="Basic residues" evidence="12">
    <location>
        <begin position="71"/>
        <end position="80"/>
    </location>
</feature>
<dbReference type="Pfam" id="PF00595">
    <property type="entry name" value="PDZ"/>
    <property type="match status" value="2"/>
</dbReference>
<dbReference type="Gene3D" id="2.30.29.30">
    <property type="entry name" value="Pleckstrin-homology domain (PH domain)/Phosphotyrosine-binding domain (PTB)"/>
    <property type="match status" value="1"/>
</dbReference>
<dbReference type="CDD" id="cd01208">
    <property type="entry name" value="PTB_X11"/>
    <property type="match status" value="1"/>
</dbReference>
<feature type="domain" description="PDZ" evidence="14">
    <location>
        <begin position="906"/>
        <end position="982"/>
    </location>
</feature>
<feature type="region of interest" description="Disordered" evidence="12">
    <location>
        <begin position="1"/>
        <end position="326"/>
    </location>
</feature>
<evidence type="ECO:0000256" key="9">
    <source>
        <dbReference type="ARBA" id="ARBA00077607"/>
    </source>
</evidence>
<dbReference type="FunFam" id="2.30.42.10:FF:000017">
    <property type="entry name" value="Amyloid beta A4 protein-binding family A member 1"/>
    <property type="match status" value="1"/>
</dbReference>
<dbReference type="FunFam" id="2.30.42.10:FF:000007">
    <property type="entry name" value="Amyloid beta A4 protein-binding family A member"/>
    <property type="match status" value="1"/>
</dbReference>
<feature type="region of interest" description="Disordered" evidence="12">
    <location>
        <begin position="543"/>
        <end position="593"/>
    </location>
</feature>
<feature type="compositionally biased region" description="Basic residues" evidence="12">
    <location>
        <begin position="47"/>
        <end position="60"/>
    </location>
</feature>
<dbReference type="Proteomes" id="UP000824219">
    <property type="component" value="Linkage Group LG16"/>
</dbReference>
<comment type="function">
    <text evidence="7">May modulate processing of the amyloid-beta precursor protein (APP) and hence formation of APP-beta. May enhance the activity of HIF1A in macrophages by inhibiting the activity of HIF1AN.</text>
</comment>
<evidence type="ECO:0000256" key="11">
    <source>
        <dbReference type="ARBA" id="ARBA00083043"/>
    </source>
</evidence>
<keyword evidence="6" id="KW-0007">Acetylation</keyword>
<feature type="domain" description="PID" evidence="13">
    <location>
        <begin position="626"/>
        <end position="802"/>
    </location>
</feature>
<dbReference type="CDD" id="cd22578">
    <property type="entry name" value="Mint1_CID"/>
    <property type="match status" value="1"/>
</dbReference>
<sequence>MNHREEPEESKAPPPKTIRQPNSTPVDGGRPRWRPCQLNSQEEQGNGHHHHHHHHYHRQSHQQQSGSNRAPARRSRRHAPCHTQRGSSESGDAEPRSGQQPRPGGSRYRQGVDGGHQHRHRQKTRQVPVVPQPLDVPEVNPALATLSPEESSQELLTPSSQEDLTPSQEESTPSPEEIPHIEEQDGGSPGLHCSSSTESSLHAHSDQTEDQHREREQTEESKGGTDEWEVEGCQENREAEQEEQVEKSQVEMESMANASSSKDSKKTSRRSGPIRVDVPPFAEFPRQPLPIPNFQPQPFEGFPIEPKSGPNHLTSISHTTMSTDMRPECRSCAQSYEETFSDSTSDACSTSYPSVTESCPKFYLVTPTESDRELFHSNSQTGWYQEHSEEQQSFEENPDISSIEAQMDLHEEQRPWVSVGSRLHHYDEQSGDEASSPERTRRKVWRRGEEQECSEIRKEPCDVHPRLPVLDREEKPEHDCVEDRPQAMQESANVSGDAISLAIRDIKEAIEEVKTKTVRSPYTPDKPKEPVWVMRRDVSPVEECCPELPSPPTPPQLPSPQNTTCSQVLATDPTVPLGAESSGAQDPQEADISPSLPTAEELRRNLAAFPTYVDVPGPCDPEDLIDGIIFAASFLGSTQLLSERTPSKSARMQQAQEAMTRVRGAGGELLSATEVDLFVSTQRIKVLNADTQETMMDHPLRTISYIADIGNMVVLMARRKMIRSRSAQDSDDAQTSAQDERRQYRMICHVFESEDAQLIAQSIGQSFSVAYQEFLRANGIDPEDLSQREYSDLLNTQDMYNDDLIHFSKSENCRDVYIEKQKGEILGVVIVESGWGSILPTVIIASLMHAGPAAKSGRLNIGDQIMTVNGTSLVGLPLSTCQSIIKGLKSQSRIKMNIVRCPPVTMVLIRRPDLRYQLGFSVQNGIICSLMRGGIAERGGVRVGHRIIEINGQSVVATPHEKIVQILSSAVGEIHMKTMPAAMYRLLTAQEQPVYI</sequence>
<feature type="compositionally biased region" description="Basic and acidic residues" evidence="12">
    <location>
        <begin position="201"/>
        <end position="225"/>
    </location>
</feature>
<keyword evidence="2" id="KW-0813">Transport</keyword>
<feature type="compositionally biased region" description="Basic and acidic residues" evidence="12">
    <location>
        <begin position="1"/>
        <end position="11"/>
    </location>
</feature>
<dbReference type="EMBL" id="JAHKSW010000016">
    <property type="protein sequence ID" value="KAG7322993.1"/>
    <property type="molecule type" value="Genomic_DNA"/>
</dbReference>
<evidence type="ECO:0000256" key="3">
    <source>
        <dbReference type="ARBA" id="ARBA00022490"/>
    </source>
</evidence>
<accession>A0A9D3NKR9</accession>
<feature type="compositionally biased region" description="Pro residues" evidence="12">
    <location>
        <begin position="548"/>
        <end position="558"/>
    </location>
</feature>
<dbReference type="Pfam" id="PF00640">
    <property type="entry name" value="PID"/>
    <property type="match status" value="1"/>
</dbReference>
<dbReference type="SUPFAM" id="SSF50156">
    <property type="entry name" value="PDZ domain-like"/>
    <property type="match status" value="2"/>
</dbReference>
<evidence type="ECO:0000256" key="5">
    <source>
        <dbReference type="ARBA" id="ARBA00022737"/>
    </source>
</evidence>
<dbReference type="PROSITE" id="PS50106">
    <property type="entry name" value="PDZ"/>
    <property type="match status" value="2"/>
</dbReference>
<evidence type="ECO:0000259" key="13">
    <source>
        <dbReference type="PROSITE" id="PS01179"/>
    </source>
</evidence>
<feature type="compositionally biased region" description="Low complexity" evidence="12">
    <location>
        <begin position="61"/>
        <end position="70"/>
    </location>
</feature>
<reference evidence="15 16" key="1">
    <citation type="submission" date="2021-06" db="EMBL/GenBank/DDBJ databases">
        <title>Chromosome-level genome assembly of the red-tail catfish (Hemibagrus wyckioides).</title>
        <authorList>
            <person name="Shao F."/>
        </authorList>
    </citation>
    <scope>NUCLEOTIDE SEQUENCE [LARGE SCALE GENOMIC DNA]</scope>
    <source>
        <strain evidence="15">EC202008001</strain>
        <tissue evidence="15">Blood</tissue>
    </source>
</reference>
<dbReference type="GO" id="GO:0043197">
    <property type="term" value="C:dendritic spine"/>
    <property type="evidence" value="ECO:0007669"/>
    <property type="project" value="TreeGrafter"/>
</dbReference>
<dbReference type="GO" id="GO:0007268">
    <property type="term" value="P:chemical synaptic transmission"/>
    <property type="evidence" value="ECO:0007669"/>
    <property type="project" value="TreeGrafter"/>
</dbReference>
<dbReference type="Gene3D" id="2.30.42.10">
    <property type="match status" value="2"/>
</dbReference>
<feature type="region of interest" description="Disordered" evidence="12">
    <location>
        <begin position="467"/>
        <end position="496"/>
    </location>
</feature>
<dbReference type="PROSITE" id="PS01179">
    <property type="entry name" value="PID"/>
    <property type="match status" value="1"/>
</dbReference>
<dbReference type="GO" id="GO:0048471">
    <property type="term" value="C:perinuclear region of cytoplasm"/>
    <property type="evidence" value="ECO:0007669"/>
    <property type="project" value="UniProtKB-SubCell"/>
</dbReference>
<feature type="compositionally biased region" description="Low complexity" evidence="12">
    <location>
        <begin position="165"/>
        <end position="175"/>
    </location>
</feature>
<feature type="region of interest" description="Disordered" evidence="12">
    <location>
        <begin position="378"/>
        <end position="451"/>
    </location>
</feature>
<gene>
    <name evidence="15" type="ORF">KOW79_014339</name>
</gene>
<dbReference type="GO" id="GO:0005886">
    <property type="term" value="C:plasma membrane"/>
    <property type="evidence" value="ECO:0007669"/>
    <property type="project" value="TreeGrafter"/>
</dbReference>
<dbReference type="InterPro" id="IPR011993">
    <property type="entry name" value="PH-like_dom_sf"/>
</dbReference>
<dbReference type="InterPro" id="IPR006020">
    <property type="entry name" value="PTB/PI_dom"/>
</dbReference>
<evidence type="ECO:0000256" key="6">
    <source>
        <dbReference type="ARBA" id="ARBA00022990"/>
    </source>
</evidence>
<evidence type="ECO:0000256" key="12">
    <source>
        <dbReference type="SAM" id="MobiDB-lite"/>
    </source>
</evidence>
<evidence type="ECO:0000256" key="10">
    <source>
        <dbReference type="ARBA" id="ARBA00078850"/>
    </source>
</evidence>
<organism evidence="15 16">
    <name type="scientific">Hemibagrus wyckioides</name>
    <dbReference type="NCBI Taxonomy" id="337641"/>
    <lineage>
        <taxon>Eukaryota</taxon>
        <taxon>Metazoa</taxon>
        <taxon>Chordata</taxon>
        <taxon>Craniata</taxon>
        <taxon>Vertebrata</taxon>
        <taxon>Euteleostomi</taxon>
        <taxon>Actinopterygii</taxon>
        <taxon>Neopterygii</taxon>
        <taxon>Teleostei</taxon>
        <taxon>Ostariophysi</taxon>
        <taxon>Siluriformes</taxon>
        <taxon>Bagridae</taxon>
        <taxon>Hemibagrus</taxon>
    </lineage>
</organism>
<evidence type="ECO:0000313" key="16">
    <source>
        <dbReference type="Proteomes" id="UP000824219"/>
    </source>
</evidence>
<dbReference type="PANTHER" id="PTHR12345">
    <property type="entry name" value="SYNTENIN RELATED"/>
    <property type="match status" value="1"/>
</dbReference>
<name>A0A9D3NKR9_9TELE</name>
<feature type="compositionally biased region" description="Basic and acidic residues" evidence="12">
    <location>
        <begin position="234"/>
        <end position="250"/>
    </location>
</feature>
<feature type="domain" description="PDZ" evidence="14">
    <location>
        <begin position="815"/>
        <end position="900"/>
    </location>
</feature>
<keyword evidence="3" id="KW-0963">Cytoplasm</keyword>
<keyword evidence="16" id="KW-1185">Reference proteome</keyword>
<feature type="compositionally biased region" description="Polar residues" evidence="12">
    <location>
        <begin position="311"/>
        <end position="323"/>
    </location>
</feature>
<dbReference type="InterPro" id="IPR051230">
    <property type="entry name" value="APP-Binding"/>
</dbReference>
<comment type="subcellular location">
    <subcellularLocation>
        <location evidence="1">Cytoplasm</location>
        <location evidence="1">Perinuclear region</location>
    </subcellularLocation>
</comment>
<dbReference type="SMART" id="SM00462">
    <property type="entry name" value="PTB"/>
    <property type="match status" value="1"/>
</dbReference>
<evidence type="ECO:0000256" key="8">
    <source>
        <dbReference type="ARBA" id="ARBA00067675"/>
    </source>
</evidence>
<evidence type="ECO:0000256" key="1">
    <source>
        <dbReference type="ARBA" id="ARBA00004556"/>
    </source>
</evidence>